<accession>A0A1G2HDR5</accession>
<evidence type="ECO:0000313" key="3">
    <source>
        <dbReference type="Proteomes" id="UP000178835"/>
    </source>
</evidence>
<gene>
    <name evidence="2" type="ORF">A2919_01980</name>
</gene>
<proteinExistence type="predicted"/>
<dbReference type="AlphaFoldDB" id="A0A1G2HDR5"/>
<sequence>MGILHFFSETGTEGGYWAFQDSRFITKNTTRFTCTKCWAYLDTEADPDSPLQVTHVMPLDEALEEEESGKRRQDCPPDEHNFRPVSEDNWSHEGLHILKDEDVLIIYDKENPDQIVWQGYISLLKHALFAEHASGMWIHADQAGIDRETWANWFFEEYPAKLIKARPRDG</sequence>
<dbReference type="Proteomes" id="UP000178835">
    <property type="component" value="Unassembled WGS sequence"/>
</dbReference>
<feature type="region of interest" description="Disordered" evidence="1">
    <location>
        <begin position="64"/>
        <end position="86"/>
    </location>
</feature>
<name>A0A1G2HDR5_9BACT</name>
<protein>
    <submittedName>
        <fullName evidence="2">Uncharacterized protein</fullName>
    </submittedName>
</protein>
<feature type="compositionally biased region" description="Basic and acidic residues" evidence="1">
    <location>
        <begin position="68"/>
        <end position="86"/>
    </location>
</feature>
<comment type="caution">
    <text evidence="2">The sequence shown here is derived from an EMBL/GenBank/DDBJ whole genome shotgun (WGS) entry which is preliminary data.</text>
</comment>
<organism evidence="2 3">
    <name type="scientific">Candidatus Spechtbacteria bacterium RIFCSPLOWO2_01_FULL_43_12</name>
    <dbReference type="NCBI Taxonomy" id="1802162"/>
    <lineage>
        <taxon>Bacteria</taxon>
        <taxon>Candidatus Spechtiibacteriota</taxon>
    </lineage>
</organism>
<reference evidence="2 3" key="1">
    <citation type="journal article" date="2016" name="Nat. Commun.">
        <title>Thousands of microbial genomes shed light on interconnected biogeochemical processes in an aquifer system.</title>
        <authorList>
            <person name="Anantharaman K."/>
            <person name="Brown C.T."/>
            <person name="Hug L.A."/>
            <person name="Sharon I."/>
            <person name="Castelle C.J."/>
            <person name="Probst A.J."/>
            <person name="Thomas B.C."/>
            <person name="Singh A."/>
            <person name="Wilkins M.J."/>
            <person name="Karaoz U."/>
            <person name="Brodie E.L."/>
            <person name="Williams K.H."/>
            <person name="Hubbard S.S."/>
            <person name="Banfield J.F."/>
        </authorList>
    </citation>
    <scope>NUCLEOTIDE SEQUENCE [LARGE SCALE GENOMIC DNA]</scope>
</reference>
<dbReference type="EMBL" id="MHOH01000017">
    <property type="protein sequence ID" value="OGZ60623.1"/>
    <property type="molecule type" value="Genomic_DNA"/>
</dbReference>
<evidence type="ECO:0000256" key="1">
    <source>
        <dbReference type="SAM" id="MobiDB-lite"/>
    </source>
</evidence>
<evidence type="ECO:0000313" key="2">
    <source>
        <dbReference type="EMBL" id="OGZ60623.1"/>
    </source>
</evidence>